<dbReference type="GO" id="GO:0008234">
    <property type="term" value="F:cysteine-type peptidase activity"/>
    <property type="evidence" value="ECO:0007669"/>
    <property type="project" value="UniProtKB-KW"/>
</dbReference>
<dbReference type="InterPro" id="IPR051794">
    <property type="entry name" value="PG_Endopeptidase_C40"/>
</dbReference>
<evidence type="ECO:0000313" key="6">
    <source>
        <dbReference type="EMBL" id="CCC17412.1"/>
    </source>
</evidence>
<comment type="similarity">
    <text evidence="1">Belongs to the peptidase C40 family.</text>
</comment>
<organism evidence="6">
    <name type="scientific">Lactiplantibacillus pentosus IG1</name>
    <dbReference type="NCBI Taxonomy" id="1042160"/>
    <lineage>
        <taxon>Bacteria</taxon>
        <taxon>Bacillati</taxon>
        <taxon>Bacillota</taxon>
        <taxon>Bacilli</taxon>
        <taxon>Lactobacillales</taxon>
        <taxon>Lactobacillaceae</taxon>
        <taxon>Lactiplantibacillus</taxon>
    </lineage>
</organism>
<dbReference type="EMBL" id="FR874854">
    <property type="protein sequence ID" value="CCC17412.1"/>
    <property type="molecule type" value="Genomic_DNA"/>
</dbReference>
<keyword evidence="3" id="KW-0378">Hydrolase</keyword>
<dbReference type="Pfam" id="PF00877">
    <property type="entry name" value="NLPC_P60"/>
    <property type="match status" value="1"/>
</dbReference>
<dbReference type="InterPro" id="IPR000064">
    <property type="entry name" value="NLP_P60_dom"/>
</dbReference>
<dbReference type="InterPro" id="IPR044081">
    <property type="entry name" value="DUF5776"/>
</dbReference>
<dbReference type="Gene3D" id="3.90.1720.10">
    <property type="entry name" value="endopeptidase domain like (from Nostoc punctiforme)"/>
    <property type="match status" value="1"/>
</dbReference>
<feature type="domain" description="NlpC/P60" evidence="5">
    <location>
        <begin position="35"/>
        <end position="158"/>
    </location>
</feature>
<evidence type="ECO:0000259" key="5">
    <source>
        <dbReference type="PROSITE" id="PS51935"/>
    </source>
</evidence>
<dbReference type="PANTHER" id="PTHR47359">
    <property type="entry name" value="PEPTIDOGLYCAN DL-ENDOPEPTIDASE CWLO"/>
    <property type="match status" value="1"/>
</dbReference>
<reference evidence="6" key="1">
    <citation type="journal article" date="2011" name="J. Bacteriol.">
        <title>Genome Sequence of Lactobacillus pentosus IG1, a Strain Isolated from Spanish-Style Green Olive Fermentations.</title>
        <authorList>
            <person name="Maldonado-Barragan A."/>
            <person name="Caballero-Guerrero B."/>
            <person name="Lucena-Padros H."/>
            <person name="Ruiz-Barba J.L."/>
        </authorList>
    </citation>
    <scope>NUCLEOTIDE SEQUENCE</scope>
    <source>
        <strain evidence="6">IG1</strain>
    </source>
</reference>
<dbReference type="PANTHER" id="PTHR47359:SF3">
    <property type="entry name" value="NLP_P60 DOMAIN-CONTAINING PROTEIN-RELATED"/>
    <property type="match status" value="1"/>
</dbReference>
<dbReference type="SUPFAM" id="SSF54001">
    <property type="entry name" value="Cysteine proteinases"/>
    <property type="match status" value="1"/>
</dbReference>
<evidence type="ECO:0000256" key="1">
    <source>
        <dbReference type="ARBA" id="ARBA00007074"/>
    </source>
</evidence>
<dbReference type="AlphaFoldDB" id="G0M593"/>
<evidence type="ECO:0000256" key="4">
    <source>
        <dbReference type="ARBA" id="ARBA00022807"/>
    </source>
</evidence>
<name>G0M593_LACPE</name>
<dbReference type="GO" id="GO:0006508">
    <property type="term" value="P:proteolysis"/>
    <property type="evidence" value="ECO:0007669"/>
    <property type="project" value="UniProtKB-KW"/>
</dbReference>
<gene>
    <name evidence="6" type="ORF">LPENT_02108</name>
</gene>
<proteinExistence type="inferred from homology"/>
<keyword evidence="2" id="KW-0645">Protease</keyword>
<evidence type="ECO:0000256" key="3">
    <source>
        <dbReference type="ARBA" id="ARBA00022801"/>
    </source>
</evidence>
<dbReference type="PROSITE" id="PS51935">
    <property type="entry name" value="NLPC_P60"/>
    <property type="match status" value="1"/>
</dbReference>
<protein>
    <recommendedName>
        <fullName evidence="5">NlpC/P60 domain-containing protein</fullName>
    </recommendedName>
</protein>
<dbReference type="Pfam" id="PF19087">
    <property type="entry name" value="DUF5776"/>
    <property type="match status" value="1"/>
</dbReference>
<dbReference type="InterPro" id="IPR038765">
    <property type="entry name" value="Papain-like_cys_pep_sf"/>
</dbReference>
<keyword evidence="4" id="KW-0788">Thiol protease</keyword>
<evidence type="ECO:0000256" key="2">
    <source>
        <dbReference type="ARBA" id="ARBA00022670"/>
    </source>
</evidence>
<sequence length="158" mass="16842">MTGIEYSTNGYPRLVVSGGYITANKSNVEKTTSNAAKAASVVALAKTKLGDPYTTSQSGRLGPDSFDCSGFVYYLYKTAAGITLSGNTTTTEEGLGKEVSLSALQPGDLLFYGTRGSTYHVGIYEGDGIMIHAATESEGVKETAIKYYEPSFARRILY</sequence>
<accession>G0M593</accession>